<feature type="transmembrane region" description="Helical" evidence="6">
    <location>
        <begin position="752"/>
        <end position="774"/>
    </location>
</feature>
<dbReference type="PROSITE" id="PS51257">
    <property type="entry name" value="PROKAR_LIPOPROTEIN"/>
    <property type="match status" value="1"/>
</dbReference>
<gene>
    <name evidence="9" type="ORF">GAN75_08355</name>
</gene>
<feature type="transmembrane region" description="Helical" evidence="6">
    <location>
        <begin position="351"/>
        <end position="374"/>
    </location>
</feature>
<feature type="transmembrane region" description="Helical" evidence="6">
    <location>
        <begin position="712"/>
        <end position="732"/>
    </location>
</feature>
<evidence type="ECO:0000256" key="5">
    <source>
        <dbReference type="ARBA" id="ARBA00023136"/>
    </source>
</evidence>
<feature type="transmembrane region" description="Helical" evidence="6">
    <location>
        <begin position="265"/>
        <end position="289"/>
    </location>
</feature>
<evidence type="ECO:0000256" key="3">
    <source>
        <dbReference type="ARBA" id="ARBA00022692"/>
    </source>
</evidence>
<comment type="caution">
    <text evidence="9">The sequence shown here is derived from an EMBL/GenBank/DDBJ whole genome shotgun (WGS) entry which is preliminary data.</text>
</comment>
<dbReference type="InterPro" id="IPR050250">
    <property type="entry name" value="Macrolide_Exporter_MacB"/>
</dbReference>
<evidence type="ECO:0000256" key="1">
    <source>
        <dbReference type="ARBA" id="ARBA00004651"/>
    </source>
</evidence>
<feature type="transmembrane region" description="Helical" evidence="6">
    <location>
        <begin position="399"/>
        <end position="420"/>
    </location>
</feature>
<dbReference type="AlphaFoldDB" id="A0A7J5K0E7"/>
<feature type="transmembrane region" description="Helical" evidence="6">
    <location>
        <begin position="16"/>
        <end position="39"/>
    </location>
</feature>
<feature type="domain" description="ABC3 transporter permease C-terminal" evidence="7">
    <location>
        <begin position="671"/>
        <end position="784"/>
    </location>
</feature>
<evidence type="ECO:0000259" key="7">
    <source>
        <dbReference type="Pfam" id="PF02687"/>
    </source>
</evidence>
<feature type="domain" description="MacB-like periplasmic core" evidence="8">
    <location>
        <begin position="18"/>
        <end position="213"/>
    </location>
</feature>
<reference evidence="9 10" key="1">
    <citation type="journal article" date="2019" name="Nat. Med.">
        <title>A library of human gut bacterial isolates paired with longitudinal multiomics data enables mechanistic microbiome research.</title>
        <authorList>
            <person name="Poyet M."/>
            <person name="Groussin M."/>
            <person name="Gibbons S.M."/>
            <person name="Avila-Pacheco J."/>
            <person name="Jiang X."/>
            <person name="Kearney S.M."/>
            <person name="Perrotta A.R."/>
            <person name="Berdy B."/>
            <person name="Zhao S."/>
            <person name="Lieberman T.D."/>
            <person name="Swanson P.K."/>
            <person name="Smith M."/>
            <person name="Roesemann S."/>
            <person name="Alexander J.E."/>
            <person name="Rich S.A."/>
            <person name="Livny J."/>
            <person name="Vlamakis H."/>
            <person name="Clish C."/>
            <person name="Bullock K."/>
            <person name="Deik A."/>
            <person name="Scott J."/>
            <person name="Pierce K.A."/>
            <person name="Xavier R.J."/>
            <person name="Alm E.J."/>
        </authorList>
    </citation>
    <scope>NUCLEOTIDE SEQUENCE [LARGE SCALE GENOMIC DNA]</scope>
    <source>
        <strain evidence="9 10">BIOML-A160</strain>
    </source>
</reference>
<dbReference type="Pfam" id="PF12704">
    <property type="entry name" value="MacB_PCD"/>
    <property type="match status" value="1"/>
</dbReference>
<keyword evidence="2" id="KW-1003">Cell membrane</keyword>
<dbReference type="GO" id="GO:0005886">
    <property type="term" value="C:plasma membrane"/>
    <property type="evidence" value="ECO:0007669"/>
    <property type="project" value="UniProtKB-SubCell"/>
</dbReference>
<dbReference type="PANTHER" id="PTHR30572">
    <property type="entry name" value="MEMBRANE COMPONENT OF TRANSPORTER-RELATED"/>
    <property type="match status" value="1"/>
</dbReference>
<accession>A0A7J5K0E7</accession>
<dbReference type="EMBL" id="WCRW01000004">
    <property type="protein sequence ID" value="KAB4457379.1"/>
    <property type="molecule type" value="Genomic_DNA"/>
</dbReference>
<keyword evidence="5 6" id="KW-0472">Membrane</keyword>
<keyword evidence="3 6" id="KW-0812">Transmembrane</keyword>
<feature type="domain" description="ABC3 transporter permease C-terminal" evidence="7">
    <location>
        <begin position="267"/>
        <end position="381"/>
    </location>
</feature>
<evidence type="ECO:0000313" key="10">
    <source>
        <dbReference type="Proteomes" id="UP000436825"/>
    </source>
</evidence>
<sequence>MKIIQLAIRTLCRFKIYTIINIIGLALSMACVIIIFRYAEQELTVNSYIPDRDRIAFQIQEDKSSPGSRFVTGTGFSDPDIECSSTILWYNKDVIILDKERFDVETIVADSNFVKVMKFPVRYGNVASLNDNPQNVIITQVLANKLFGDRNPIGEKITYSTGDPLTVTGVISMQNRKSSIHFDLLVSDKLQEDWVATFPVNVVLIRQGANLNTINQRHAAYETELRTEKEIRNQLLSINDSYFDSSVVTYNDMLLHGSPKQLQRLSLVAILVLLIGIFNFMSLYTVILLKRGKEFGLKKIFGSTPIHLFVQLYIENLFLIAIALCLSWFLIEISTGFIEIQFGMAQQKEIVFDGLLSVLFLLLLPGIAVIYPFLRYRYITPVRSLQSIYIGNKLTVVRYLYLSVQYVITFTLIVLSLFFVRQLYEMLHTETGYTTDNIIRAEFQIYDRKTPTTKEEFRASLSRRETSYSQIDQQMNASPLFTAWGYNYLPYEYQLENSSFNFKKPMDNDYKAVALIPSTESTSRLYGFKLLEGRLWNDSIDQEGDAKLILNRKAMSLFGFKTLSKAELQTENPIWPQKSNSPYQIIGVVEDFYCGHLSKPIGPIAYMYCKTYSDQVPIVAAIVPGKQQEAIAFLDKLHHETMDGTFEYAFVQDEISNLYREDRQITIIYSSFALLGILISSLGLFGLSLFDIQQRYREVALRKVNGAMMKDILPLLLRQYILILGASFVIAIPLAYWGINVYLENYAYRTDISWWLFALAAIIVLLISLVTLIYQVRKAIAINPATILKGHER</sequence>
<feature type="transmembrane region" description="Helical" evidence="6">
    <location>
        <begin position="310"/>
        <end position="331"/>
    </location>
</feature>
<dbReference type="Pfam" id="PF02687">
    <property type="entry name" value="FtsX"/>
    <property type="match status" value="2"/>
</dbReference>
<feature type="transmembrane region" description="Helical" evidence="6">
    <location>
        <begin position="667"/>
        <end position="692"/>
    </location>
</feature>
<dbReference type="RefSeq" id="WP_211478936.1">
    <property type="nucleotide sequence ID" value="NZ_CP072224.1"/>
</dbReference>
<proteinExistence type="predicted"/>
<evidence type="ECO:0000259" key="8">
    <source>
        <dbReference type="Pfam" id="PF12704"/>
    </source>
</evidence>
<name>A0A7J5K0E7_BACT4</name>
<evidence type="ECO:0000256" key="6">
    <source>
        <dbReference type="SAM" id="Phobius"/>
    </source>
</evidence>
<dbReference type="InterPro" id="IPR025857">
    <property type="entry name" value="MacB_PCD"/>
</dbReference>
<organism evidence="9 10">
    <name type="scientific">Bacteroides thetaiotaomicron</name>
    <dbReference type="NCBI Taxonomy" id="818"/>
    <lineage>
        <taxon>Bacteria</taxon>
        <taxon>Pseudomonadati</taxon>
        <taxon>Bacteroidota</taxon>
        <taxon>Bacteroidia</taxon>
        <taxon>Bacteroidales</taxon>
        <taxon>Bacteroidaceae</taxon>
        <taxon>Bacteroides</taxon>
    </lineage>
</organism>
<keyword evidence="4 6" id="KW-1133">Transmembrane helix</keyword>
<dbReference type="GO" id="GO:0022857">
    <property type="term" value="F:transmembrane transporter activity"/>
    <property type="evidence" value="ECO:0007669"/>
    <property type="project" value="TreeGrafter"/>
</dbReference>
<dbReference type="InterPro" id="IPR003838">
    <property type="entry name" value="ABC3_permease_C"/>
</dbReference>
<evidence type="ECO:0000313" key="9">
    <source>
        <dbReference type="EMBL" id="KAB4457379.1"/>
    </source>
</evidence>
<comment type="subcellular location">
    <subcellularLocation>
        <location evidence="1">Cell membrane</location>
        <topology evidence="1">Multi-pass membrane protein</topology>
    </subcellularLocation>
</comment>
<evidence type="ECO:0000256" key="4">
    <source>
        <dbReference type="ARBA" id="ARBA00022989"/>
    </source>
</evidence>
<dbReference type="PANTHER" id="PTHR30572:SF18">
    <property type="entry name" value="ABC-TYPE MACROLIDE FAMILY EXPORT SYSTEM PERMEASE COMPONENT 2"/>
    <property type="match status" value="1"/>
</dbReference>
<dbReference type="Proteomes" id="UP000436825">
    <property type="component" value="Unassembled WGS sequence"/>
</dbReference>
<evidence type="ECO:0000256" key="2">
    <source>
        <dbReference type="ARBA" id="ARBA00022475"/>
    </source>
</evidence>
<protein>
    <submittedName>
        <fullName evidence="9">FtsX-like permease family protein</fullName>
    </submittedName>
</protein>